<feature type="region of interest" description="Disordered" evidence="1">
    <location>
        <begin position="31"/>
        <end position="53"/>
    </location>
</feature>
<sequence length="101" mass="11099">MPEQRPTASDSLDPMGFEKRCVTCFVERERRREGETTDLGGRSTGRTGGGWAKATREQRYEAAGANAGRCTPSGTGLGYEELQRRRGTGARTCSDIQQYCC</sequence>
<dbReference type="AlphaFoldDB" id="A0A2T4AF23"/>
<evidence type="ECO:0000313" key="3">
    <source>
        <dbReference type="Proteomes" id="UP000241690"/>
    </source>
</evidence>
<reference evidence="2 3" key="1">
    <citation type="submission" date="2016-07" db="EMBL/GenBank/DDBJ databases">
        <title>Multiple horizontal gene transfer events from other fungi enriched the ability of initially mycotrophic Trichoderma (Ascomycota) to feed on dead plant biomass.</title>
        <authorList>
            <consortium name="DOE Joint Genome Institute"/>
            <person name="Aerts A."/>
            <person name="Atanasova L."/>
            <person name="Chenthamara K."/>
            <person name="Zhang J."/>
            <person name="Grujic M."/>
            <person name="Henrissat B."/>
            <person name="Kuo A."/>
            <person name="Salamov A."/>
            <person name="Lipzen A."/>
            <person name="Labutti K."/>
            <person name="Barry K."/>
            <person name="Miao Y."/>
            <person name="Rahimi M.J."/>
            <person name="Shen Q."/>
            <person name="Grigoriev I.V."/>
            <person name="Kubicek C.P."/>
            <person name="Druzhinina I.S."/>
        </authorList>
    </citation>
    <scope>NUCLEOTIDE SEQUENCE [LARGE SCALE GENOMIC DNA]</scope>
    <source>
        <strain evidence="2 3">CBS 226.95</strain>
    </source>
</reference>
<dbReference type="GeneID" id="36625765"/>
<organism evidence="2 3">
    <name type="scientific">Trichoderma harzianum CBS 226.95</name>
    <dbReference type="NCBI Taxonomy" id="983964"/>
    <lineage>
        <taxon>Eukaryota</taxon>
        <taxon>Fungi</taxon>
        <taxon>Dikarya</taxon>
        <taxon>Ascomycota</taxon>
        <taxon>Pezizomycotina</taxon>
        <taxon>Sordariomycetes</taxon>
        <taxon>Hypocreomycetidae</taxon>
        <taxon>Hypocreales</taxon>
        <taxon>Hypocreaceae</taxon>
        <taxon>Trichoderma</taxon>
    </lineage>
</organism>
<name>A0A2T4AF23_TRIHA</name>
<evidence type="ECO:0000313" key="2">
    <source>
        <dbReference type="EMBL" id="PTB55612.1"/>
    </source>
</evidence>
<dbReference type="EMBL" id="KZ679679">
    <property type="protein sequence ID" value="PTB55612.1"/>
    <property type="molecule type" value="Genomic_DNA"/>
</dbReference>
<proteinExistence type="predicted"/>
<protein>
    <submittedName>
        <fullName evidence="2">Uncharacterized protein</fullName>
    </submittedName>
</protein>
<feature type="compositionally biased region" description="Gly residues" evidence="1">
    <location>
        <begin position="42"/>
        <end position="51"/>
    </location>
</feature>
<gene>
    <name evidence="2" type="ORF">M431DRAFT_494051</name>
</gene>
<keyword evidence="3" id="KW-1185">Reference proteome</keyword>
<dbReference type="RefSeq" id="XP_024775289.1">
    <property type="nucleotide sequence ID" value="XM_024917196.1"/>
</dbReference>
<accession>A0A2T4AF23</accession>
<dbReference type="Proteomes" id="UP000241690">
    <property type="component" value="Unassembled WGS sequence"/>
</dbReference>
<evidence type="ECO:0000256" key="1">
    <source>
        <dbReference type="SAM" id="MobiDB-lite"/>
    </source>
</evidence>